<evidence type="ECO:0000256" key="9">
    <source>
        <dbReference type="ARBA" id="ARBA00023136"/>
    </source>
</evidence>
<evidence type="ECO:0000256" key="1">
    <source>
        <dbReference type="ARBA" id="ARBA00004653"/>
    </source>
</evidence>
<dbReference type="GO" id="GO:0000139">
    <property type="term" value="C:Golgi membrane"/>
    <property type="evidence" value="ECO:0007669"/>
    <property type="project" value="UniProtKB-SubCell"/>
</dbReference>
<dbReference type="EMBL" id="MNPL01009449">
    <property type="protein sequence ID" value="OQR73723.1"/>
    <property type="molecule type" value="Genomic_DNA"/>
</dbReference>
<comment type="function">
    <text evidence="10">Involved in protein trafficking.</text>
</comment>
<accession>A0A1V9XJZ9</accession>
<dbReference type="InterPro" id="IPR016973">
    <property type="entry name" value="Integral_membrane_SYS1"/>
</dbReference>
<feature type="transmembrane region" description="Helical" evidence="10">
    <location>
        <begin position="60"/>
        <end position="84"/>
    </location>
</feature>
<evidence type="ECO:0000256" key="7">
    <source>
        <dbReference type="ARBA" id="ARBA00022989"/>
    </source>
</evidence>
<keyword evidence="6 10" id="KW-0653">Protein transport</keyword>
<dbReference type="GO" id="GO:0005829">
    <property type="term" value="C:cytosol"/>
    <property type="evidence" value="ECO:0007669"/>
    <property type="project" value="GOC"/>
</dbReference>
<dbReference type="STRING" id="418985.A0A1V9XJZ9"/>
<dbReference type="AlphaFoldDB" id="A0A1V9XJZ9"/>
<dbReference type="GO" id="GO:0034067">
    <property type="term" value="P:protein localization to Golgi apparatus"/>
    <property type="evidence" value="ECO:0007669"/>
    <property type="project" value="TreeGrafter"/>
</dbReference>
<keyword evidence="7 10" id="KW-1133">Transmembrane helix</keyword>
<evidence type="ECO:0000256" key="8">
    <source>
        <dbReference type="ARBA" id="ARBA00023034"/>
    </source>
</evidence>
<keyword evidence="12" id="KW-1185">Reference proteome</keyword>
<dbReference type="Pfam" id="PF09801">
    <property type="entry name" value="SYS1"/>
    <property type="match status" value="1"/>
</dbReference>
<organism evidence="11 12">
    <name type="scientific">Tropilaelaps mercedesae</name>
    <dbReference type="NCBI Taxonomy" id="418985"/>
    <lineage>
        <taxon>Eukaryota</taxon>
        <taxon>Metazoa</taxon>
        <taxon>Ecdysozoa</taxon>
        <taxon>Arthropoda</taxon>
        <taxon>Chelicerata</taxon>
        <taxon>Arachnida</taxon>
        <taxon>Acari</taxon>
        <taxon>Parasitiformes</taxon>
        <taxon>Mesostigmata</taxon>
        <taxon>Gamasina</taxon>
        <taxon>Dermanyssoidea</taxon>
        <taxon>Laelapidae</taxon>
        <taxon>Tropilaelaps</taxon>
    </lineage>
</organism>
<evidence type="ECO:0000313" key="12">
    <source>
        <dbReference type="Proteomes" id="UP000192247"/>
    </source>
</evidence>
<dbReference type="FunCoup" id="A0A1V9XJZ9">
    <property type="interactions" value="1183"/>
</dbReference>
<comment type="subcellular location">
    <subcellularLocation>
        <location evidence="1 10">Golgi apparatus membrane</location>
        <topology evidence="1 10">Multi-pass membrane protein</topology>
    </subcellularLocation>
</comment>
<protein>
    <recommendedName>
        <fullName evidence="3 10">Protein SYS1 homolog</fullName>
    </recommendedName>
</protein>
<keyword evidence="5 10" id="KW-0812">Transmembrane</keyword>
<dbReference type="Proteomes" id="UP000192247">
    <property type="component" value="Unassembled WGS sequence"/>
</dbReference>
<feature type="transmembrane region" description="Helical" evidence="10">
    <location>
        <begin position="118"/>
        <end position="138"/>
    </location>
</feature>
<dbReference type="PANTHER" id="PTHR12952:SF0">
    <property type="entry name" value="PROTEIN SYS1 HOMOLOG"/>
    <property type="match status" value="1"/>
</dbReference>
<dbReference type="GO" id="GO:0005802">
    <property type="term" value="C:trans-Golgi network"/>
    <property type="evidence" value="ECO:0007669"/>
    <property type="project" value="TreeGrafter"/>
</dbReference>
<proteinExistence type="inferred from homology"/>
<evidence type="ECO:0000313" key="11">
    <source>
        <dbReference type="EMBL" id="OQR73723.1"/>
    </source>
</evidence>
<evidence type="ECO:0000256" key="6">
    <source>
        <dbReference type="ARBA" id="ARBA00022927"/>
    </source>
</evidence>
<reference evidence="11 12" key="1">
    <citation type="journal article" date="2017" name="Gigascience">
        <title>Draft genome of the honey bee ectoparasitic mite, Tropilaelaps mercedesae, is shaped by the parasitic life history.</title>
        <authorList>
            <person name="Dong X."/>
            <person name="Armstrong S.D."/>
            <person name="Xia D."/>
            <person name="Makepeace B.L."/>
            <person name="Darby A.C."/>
            <person name="Kadowaki T."/>
        </authorList>
    </citation>
    <scope>NUCLEOTIDE SEQUENCE [LARGE SCALE GENOMIC DNA]</scope>
    <source>
        <strain evidence="11">Wuxi-XJTLU</strain>
    </source>
</reference>
<evidence type="ECO:0000256" key="2">
    <source>
        <dbReference type="ARBA" id="ARBA00008160"/>
    </source>
</evidence>
<gene>
    <name evidence="11" type="ORF">BIW11_01089</name>
</gene>
<dbReference type="InterPro" id="IPR019185">
    <property type="entry name" value="Integral_membrane_SYS1-rel"/>
</dbReference>
<sequence length="154" mass="17326">MAGFRYSVWDPPLIISQIVTLQCAFYAGLGVIFWFIDILFQQNVALEQLFSYGAVHLKSIAGLCTLIAYMLNACISAGAVWYFVARTKQCLDFSCTTHLYHLLACWCYNGRFPSSPGWWLLNICSATIMCVLAEYLCIRTEMKAIPLLGNKADL</sequence>
<keyword evidence="8 10" id="KW-0333">Golgi apparatus</keyword>
<comment type="similarity">
    <text evidence="2 10">Belongs to the SYS1 family.</text>
</comment>
<comment type="caution">
    <text evidence="11">The sequence shown here is derived from an EMBL/GenBank/DDBJ whole genome shotgun (WGS) entry which is preliminary data.</text>
</comment>
<dbReference type="GO" id="GO:0043001">
    <property type="term" value="P:Golgi to plasma membrane protein transport"/>
    <property type="evidence" value="ECO:0007669"/>
    <property type="project" value="TreeGrafter"/>
</dbReference>
<evidence type="ECO:0000256" key="10">
    <source>
        <dbReference type="PIRNR" id="PIRNR031402"/>
    </source>
</evidence>
<feature type="transmembrane region" description="Helical" evidence="10">
    <location>
        <begin position="14"/>
        <end position="40"/>
    </location>
</feature>
<evidence type="ECO:0000256" key="5">
    <source>
        <dbReference type="ARBA" id="ARBA00022692"/>
    </source>
</evidence>
<evidence type="ECO:0000256" key="3">
    <source>
        <dbReference type="ARBA" id="ARBA00014516"/>
    </source>
</evidence>
<dbReference type="PIRSF" id="PIRSF031402">
    <property type="entry name" value="SYS1_homologue"/>
    <property type="match status" value="1"/>
</dbReference>
<evidence type="ECO:0000256" key="4">
    <source>
        <dbReference type="ARBA" id="ARBA00022448"/>
    </source>
</evidence>
<keyword evidence="9 10" id="KW-0472">Membrane</keyword>
<name>A0A1V9XJZ9_9ACAR</name>
<dbReference type="InParanoid" id="A0A1V9XJZ9"/>
<dbReference type="PANTHER" id="PTHR12952">
    <property type="entry name" value="SYS1"/>
    <property type="match status" value="1"/>
</dbReference>
<keyword evidence="4 10" id="KW-0813">Transport</keyword>
<dbReference type="GO" id="GO:0006895">
    <property type="term" value="P:Golgi to endosome transport"/>
    <property type="evidence" value="ECO:0007669"/>
    <property type="project" value="TreeGrafter"/>
</dbReference>